<feature type="compositionally biased region" description="Polar residues" evidence="1">
    <location>
        <begin position="127"/>
        <end position="153"/>
    </location>
</feature>
<feature type="compositionally biased region" description="Low complexity" evidence="1">
    <location>
        <begin position="30"/>
        <end position="42"/>
    </location>
</feature>
<reference evidence="2" key="1">
    <citation type="submission" date="2014-09" db="EMBL/GenBank/DDBJ databases">
        <authorList>
            <person name="Magalhaes I.L.F."/>
            <person name="Oliveira U."/>
            <person name="Santos F.R."/>
            <person name="Vidigal T.H.D.A."/>
            <person name="Brescovit A.D."/>
            <person name="Santos A.J."/>
        </authorList>
    </citation>
    <scope>NUCLEOTIDE SEQUENCE</scope>
    <source>
        <tissue evidence="2">Shoot tissue taken approximately 20 cm above the soil surface</tissue>
    </source>
</reference>
<evidence type="ECO:0000313" key="2">
    <source>
        <dbReference type="EMBL" id="JAD27151.1"/>
    </source>
</evidence>
<accession>A0A0A8YKZ8</accession>
<dbReference type="EMBL" id="GBRH01270744">
    <property type="protein sequence ID" value="JAD27151.1"/>
    <property type="molecule type" value="Transcribed_RNA"/>
</dbReference>
<feature type="compositionally biased region" description="Pro residues" evidence="1">
    <location>
        <begin position="165"/>
        <end position="176"/>
    </location>
</feature>
<name>A0A0A8YKZ8_ARUDO</name>
<dbReference type="AlphaFoldDB" id="A0A0A8YKZ8"/>
<proteinExistence type="predicted"/>
<organism evidence="2">
    <name type="scientific">Arundo donax</name>
    <name type="common">Giant reed</name>
    <name type="synonym">Donax arundinaceus</name>
    <dbReference type="NCBI Taxonomy" id="35708"/>
    <lineage>
        <taxon>Eukaryota</taxon>
        <taxon>Viridiplantae</taxon>
        <taxon>Streptophyta</taxon>
        <taxon>Embryophyta</taxon>
        <taxon>Tracheophyta</taxon>
        <taxon>Spermatophyta</taxon>
        <taxon>Magnoliopsida</taxon>
        <taxon>Liliopsida</taxon>
        <taxon>Poales</taxon>
        <taxon>Poaceae</taxon>
        <taxon>PACMAD clade</taxon>
        <taxon>Arundinoideae</taxon>
        <taxon>Arundineae</taxon>
        <taxon>Arundo</taxon>
    </lineage>
</organism>
<feature type="compositionally biased region" description="Low complexity" evidence="1">
    <location>
        <begin position="74"/>
        <end position="91"/>
    </location>
</feature>
<reference evidence="2" key="2">
    <citation type="journal article" date="2015" name="Data Brief">
        <title>Shoot transcriptome of the giant reed, Arundo donax.</title>
        <authorList>
            <person name="Barrero R.A."/>
            <person name="Guerrero F.D."/>
            <person name="Moolhuijzen P."/>
            <person name="Goolsby J.A."/>
            <person name="Tidwell J."/>
            <person name="Bellgard S.E."/>
            <person name="Bellgard M.I."/>
        </authorList>
    </citation>
    <scope>NUCLEOTIDE SEQUENCE</scope>
    <source>
        <tissue evidence="2">Shoot tissue taken approximately 20 cm above the soil surface</tissue>
    </source>
</reference>
<evidence type="ECO:0000256" key="1">
    <source>
        <dbReference type="SAM" id="MobiDB-lite"/>
    </source>
</evidence>
<sequence length="176" mass="18224">MSSTSIRKAPATGGERRSNPLSMSPPPSPMSSSPAASSPSSSESIRVWKPPATGRGSRLNPLSMSPTSSPPSPAEASASSSSSSEVWSARSNADKSWGRNMLRPPSESKERPRVSRTGSSWEEGDAWSSTTRTSSPSGKAKPETQNSSPSLSSMAKGPPTWSSPSLPPPPSQANAS</sequence>
<feature type="region of interest" description="Disordered" evidence="1">
    <location>
        <begin position="1"/>
        <end position="176"/>
    </location>
</feature>
<protein>
    <submittedName>
        <fullName evidence="2">Uncharacterized protein</fullName>
    </submittedName>
</protein>